<gene>
    <name evidence="1" type="ORF">FNJ53_07160</name>
</gene>
<organism evidence="1 2">
    <name type="scientific">Lactococcus lactis</name>
    <dbReference type="NCBI Taxonomy" id="1358"/>
    <lineage>
        <taxon>Bacteria</taxon>
        <taxon>Bacillati</taxon>
        <taxon>Bacillota</taxon>
        <taxon>Bacilli</taxon>
        <taxon>Lactobacillales</taxon>
        <taxon>Streptococcaceae</taxon>
        <taxon>Lactococcus</taxon>
    </lineage>
</organism>
<accession>A0A552Z1X1</accession>
<name>A0A552Z1X1_9LACT</name>
<evidence type="ECO:0000313" key="1">
    <source>
        <dbReference type="EMBL" id="TRW73498.1"/>
    </source>
</evidence>
<comment type="caution">
    <text evidence="1">The sequence shown here is derived from an EMBL/GenBank/DDBJ whole genome shotgun (WGS) entry which is preliminary data.</text>
</comment>
<proteinExistence type="predicted"/>
<dbReference type="AlphaFoldDB" id="A0A552Z1X1"/>
<sequence>MSINVKELTKKKNMKMSEKDVSDVVSKYMMKIALEQLNWTLNGFYQSLNSVVEYSNNVMKEVCSQSIYGSAKTKNNISYKKVSYNTPKKNSDKYKVKEMNYPGELAA</sequence>
<dbReference type="RefSeq" id="WP_143459250.1">
    <property type="nucleotide sequence ID" value="NZ_VJWV01000005.1"/>
</dbReference>
<dbReference type="EMBL" id="VJWV01000005">
    <property type="protein sequence ID" value="TRW73498.1"/>
    <property type="molecule type" value="Genomic_DNA"/>
</dbReference>
<reference evidence="1 2" key="1">
    <citation type="submission" date="2019-07" db="EMBL/GenBank/DDBJ databases">
        <title>Draft genome of 7 Lactococcus lactis strains isolated from an artisanal cheese production.</title>
        <authorList>
            <person name="Biolcati F."/>
            <person name="Bottero M.T."/>
            <person name="Dalmasso A."/>
            <person name="Mcauliffe O."/>
        </authorList>
    </citation>
    <scope>NUCLEOTIDE SEQUENCE [LARGE SCALE GENOMIC DNA]</scope>
    <source>
        <strain evidence="1 2">MRS45.2</strain>
    </source>
</reference>
<dbReference type="Proteomes" id="UP000317167">
    <property type="component" value="Unassembled WGS sequence"/>
</dbReference>
<protein>
    <submittedName>
        <fullName evidence="1">Uncharacterized protein</fullName>
    </submittedName>
</protein>
<evidence type="ECO:0000313" key="2">
    <source>
        <dbReference type="Proteomes" id="UP000317167"/>
    </source>
</evidence>